<gene>
    <name evidence="6" type="ORF">DZC73_12510</name>
</gene>
<dbReference type="Pfam" id="PF00126">
    <property type="entry name" value="HTH_1"/>
    <property type="match status" value="1"/>
</dbReference>
<evidence type="ECO:0000256" key="1">
    <source>
        <dbReference type="ARBA" id="ARBA00009437"/>
    </source>
</evidence>
<dbReference type="InterPro" id="IPR058163">
    <property type="entry name" value="LysR-type_TF_proteobact-type"/>
</dbReference>
<accession>A0A3N7HTF1</accession>
<dbReference type="PANTHER" id="PTHR30537">
    <property type="entry name" value="HTH-TYPE TRANSCRIPTIONAL REGULATOR"/>
    <property type="match status" value="1"/>
</dbReference>
<dbReference type="InterPro" id="IPR005119">
    <property type="entry name" value="LysR_subst-bd"/>
</dbReference>
<dbReference type="SUPFAM" id="SSF46785">
    <property type="entry name" value="Winged helix' DNA-binding domain"/>
    <property type="match status" value="1"/>
</dbReference>
<proteinExistence type="inferred from homology"/>
<keyword evidence="7" id="KW-1185">Reference proteome</keyword>
<evidence type="ECO:0000256" key="4">
    <source>
        <dbReference type="ARBA" id="ARBA00023163"/>
    </source>
</evidence>
<dbReference type="InterPro" id="IPR036388">
    <property type="entry name" value="WH-like_DNA-bd_sf"/>
</dbReference>
<evidence type="ECO:0000259" key="5">
    <source>
        <dbReference type="PROSITE" id="PS50931"/>
    </source>
</evidence>
<dbReference type="EMBL" id="QUSW01000003">
    <property type="protein sequence ID" value="RQP24141.1"/>
    <property type="molecule type" value="Genomic_DNA"/>
</dbReference>
<evidence type="ECO:0000256" key="3">
    <source>
        <dbReference type="ARBA" id="ARBA00023125"/>
    </source>
</evidence>
<dbReference type="Gene3D" id="3.40.190.290">
    <property type="match status" value="1"/>
</dbReference>
<evidence type="ECO:0000313" key="7">
    <source>
        <dbReference type="Proteomes" id="UP000267464"/>
    </source>
</evidence>
<dbReference type="PANTHER" id="PTHR30537:SF3">
    <property type="entry name" value="TRANSCRIPTIONAL REGULATORY PROTEIN"/>
    <property type="match status" value="1"/>
</dbReference>
<dbReference type="Proteomes" id="UP000267464">
    <property type="component" value="Unassembled WGS sequence"/>
</dbReference>
<protein>
    <submittedName>
        <fullName evidence="6">LysR family transcriptional regulator</fullName>
    </submittedName>
</protein>
<evidence type="ECO:0000313" key="6">
    <source>
        <dbReference type="EMBL" id="RQP24141.1"/>
    </source>
</evidence>
<feature type="domain" description="HTH lysR-type" evidence="5">
    <location>
        <begin position="41"/>
        <end position="98"/>
    </location>
</feature>
<dbReference type="InterPro" id="IPR036390">
    <property type="entry name" value="WH_DNA-bd_sf"/>
</dbReference>
<comment type="similarity">
    <text evidence="1">Belongs to the LysR transcriptional regulatory family.</text>
</comment>
<dbReference type="Gene3D" id="1.10.10.10">
    <property type="entry name" value="Winged helix-like DNA-binding domain superfamily/Winged helix DNA-binding domain"/>
    <property type="match status" value="1"/>
</dbReference>
<dbReference type="PROSITE" id="PS50931">
    <property type="entry name" value="HTH_LYSR"/>
    <property type="match status" value="1"/>
</dbReference>
<dbReference type="AlphaFoldDB" id="A0A3N7HTF1"/>
<name>A0A3N7HTF1_9BURK</name>
<keyword evidence="3" id="KW-0238">DNA-binding</keyword>
<keyword evidence="4" id="KW-0804">Transcription</keyword>
<evidence type="ECO:0000256" key="2">
    <source>
        <dbReference type="ARBA" id="ARBA00023015"/>
    </source>
</evidence>
<reference evidence="6 7" key="1">
    <citation type="submission" date="2018-08" db="EMBL/GenBank/DDBJ databases">
        <authorList>
            <person name="Khan S.A."/>
            <person name="Jeon C.O."/>
            <person name="Chun B.H."/>
            <person name="Jeong S.E."/>
        </authorList>
    </citation>
    <scope>NUCLEOTIDE SEQUENCE [LARGE SCALE GENOMIC DNA]</scope>
    <source>
        <strain evidence="6 7">S-16</strain>
    </source>
</reference>
<dbReference type="Pfam" id="PF03466">
    <property type="entry name" value="LysR_substrate"/>
    <property type="match status" value="1"/>
</dbReference>
<keyword evidence="2" id="KW-0805">Transcription regulation</keyword>
<dbReference type="GO" id="GO:0006351">
    <property type="term" value="P:DNA-templated transcription"/>
    <property type="evidence" value="ECO:0007669"/>
    <property type="project" value="TreeGrafter"/>
</dbReference>
<comment type="caution">
    <text evidence="6">The sequence shown here is derived from an EMBL/GenBank/DDBJ whole genome shotgun (WGS) entry which is preliminary data.</text>
</comment>
<dbReference type="GO" id="GO:0003700">
    <property type="term" value="F:DNA-binding transcription factor activity"/>
    <property type="evidence" value="ECO:0007669"/>
    <property type="project" value="InterPro"/>
</dbReference>
<sequence length="340" mass="37558">MDRDSVRGKSTQQVNLHQSITSQPPLAKLQSFKEWAMILGMNWDDLRFVLVVADTGSLASAARELQVTLSTAMRRLDQLEAGLGTRLFERHRKGYAVTDAGELLLREAKAMAPRIDEVERQLQGRDQRLKGTVHLTTAFATVSYLLSQALADFAKAHPGISVDISESSALLDLSRREADVALRFSREPPDHWVGRQLGVVQYRACARRGAPALPQGKTQLDALLGMSPWIEFGGSDNRCSRWMRSHLPPNHVRFRVDTFGSMVALLRSGCGIGILPSYVAAGEPELVAVSDDIAELANPAWLLTHPDLRRTARIQAFMRFVGEAVAKRLQGTPETDRIAA</sequence>
<dbReference type="SUPFAM" id="SSF53850">
    <property type="entry name" value="Periplasmic binding protein-like II"/>
    <property type="match status" value="1"/>
</dbReference>
<organism evidence="6 7">
    <name type="scientific">Piscinibacter terrae</name>
    <dbReference type="NCBI Taxonomy" id="2496871"/>
    <lineage>
        <taxon>Bacteria</taxon>
        <taxon>Pseudomonadati</taxon>
        <taxon>Pseudomonadota</taxon>
        <taxon>Betaproteobacteria</taxon>
        <taxon>Burkholderiales</taxon>
        <taxon>Sphaerotilaceae</taxon>
        <taxon>Piscinibacter</taxon>
    </lineage>
</organism>
<dbReference type="GO" id="GO:0043565">
    <property type="term" value="F:sequence-specific DNA binding"/>
    <property type="evidence" value="ECO:0007669"/>
    <property type="project" value="TreeGrafter"/>
</dbReference>
<dbReference type="InterPro" id="IPR000847">
    <property type="entry name" value="LysR_HTH_N"/>
</dbReference>
<reference evidence="6 7" key="2">
    <citation type="submission" date="2018-12" db="EMBL/GenBank/DDBJ databases">
        <title>Rhizobacter gummiphilus sp. nov., a rubber-degrading bacterium isolated from the soil of a botanical garden in Japan.</title>
        <authorList>
            <person name="Shunsuke S.S."/>
        </authorList>
    </citation>
    <scope>NUCLEOTIDE SEQUENCE [LARGE SCALE GENOMIC DNA]</scope>
    <source>
        <strain evidence="6 7">S-16</strain>
    </source>
</reference>